<comment type="caution">
    <text evidence="5">The sequence shown here is derived from an EMBL/GenBank/DDBJ whole genome shotgun (WGS) entry which is preliminary data.</text>
</comment>
<evidence type="ECO:0000259" key="4">
    <source>
        <dbReference type="PROSITE" id="PS01124"/>
    </source>
</evidence>
<gene>
    <name evidence="5" type="ORF">MB14_06245</name>
</gene>
<proteinExistence type="predicted"/>
<dbReference type="PRINTS" id="PR00032">
    <property type="entry name" value="HTHARAC"/>
</dbReference>
<dbReference type="PROSITE" id="PS01124">
    <property type="entry name" value="HTH_ARAC_FAMILY_2"/>
    <property type="match status" value="1"/>
</dbReference>
<dbReference type="Gene3D" id="1.10.10.60">
    <property type="entry name" value="Homeodomain-like"/>
    <property type="match status" value="1"/>
</dbReference>
<keyword evidence="6" id="KW-1185">Reference proteome</keyword>
<dbReference type="Proteomes" id="UP000075583">
    <property type="component" value="Unassembled WGS sequence"/>
</dbReference>
<organism evidence="5 6">
    <name type="scientific">Roseivirga ehrenbergii (strain DSM 102268 / JCM 13514 / KCTC 12282 / NCIMB 14502 / KMM 6017)</name>
    <dbReference type="NCBI Taxonomy" id="279360"/>
    <lineage>
        <taxon>Bacteria</taxon>
        <taxon>Pseudomonadati</taxon>
        <taxon>Bacteroidota</taxon>
        <taxon>Cytophagia</taxon>
        <taxon>Cytophagales</taxon>
        <taxon>Roseivirgaceae</taxon>
        <taxon>Roseivirga</taxon>
    </lineage>
</organism>
<keyword evidence="2" id="KW-0238">DNA-binding</keyword>
<dbReference type="SUPFAM" id="SSF46689">
    <property type="entry name" value="Homeodomain-like"/>
    <property type="match status" value="1"/>
</dbReference>
<dbReference type="STRING" id="279360.MB14_06245"/>
<dbReference type="PANTHER" id="PTHR43280:SF32">
    <property type="entry name" value="TRANSCRIPTIONAL REGULATORY PROTEIN"/>
    <property type="match status" value="1"/>
</dbReference>
<dbReference type="InterPro" id="IPR009057">
    <property type="entry name" value="Homeodomain-like_sf"/>
</dbReference>
<evidence type="ECO:0000256" key="3">
    <source>
        <dbReference type="ARBA" id="ARBA00023163"/>
    </source>
</evidence>
<protein>
    <recommendedName>
        <fullName evidence="4">HTH araC/xylS-type domain-containing protein</fullName>
    </recommendedName>
</protein>
<dbReference type="AlphaFoldDB" id="A0A150X815"/>
<dbReference type="EMBL" id="LQZQ01000045">
    <property type="protein sequence ID" value="KYG74802.1"/>
    <property type="molecule type" value="Genomic_DNA"/>
</dbReference>
<evidence type="ECO:0000256" key="1">
    <source>
        <dbReference type="ARBA" id="ARBA00023015"/>
    </source>
</evidence>
<dbReference type="InterPro" id="IPR020449">
    <property type="entry name" value="Tscrpt_reg_AraC-type_HTH"/>
</dbReference>
<dbReference type="SMART" id="SM00342">
    <property type="entry name" value="HTH_ARAC"/>
    <property type="match status" value="1"/>
</dbReference>
<keyword evidence="3" id="KW-0804">Transcription</keyword>
<evidence type="ECO:0000256" key="2">
    <source>
        <dbReference type="ARBA" id="ARBA00023125"/>
    </source>
</evidence>
<name>A0A150X815_ROSEK</name>
<feature type="domain" description="HTH araC/xylS-type" evidence="4">
    <location>
        <begin position="200"/>
        <end position="298"/>
    </location>
</feature>
<dbReference type="GO" id="GO:0003700">
    <property type="term" value="F:DNA-binding transcription factor activity"/>
    <property type="evidence" value="ECO:0007669"/>
    <property type="project" value="InterPro"/>
</dbReference>
<sequence length="301" mass="34399">MKNAPIRSHTVRELIEILGDDPSQSDGLYVHISRNRFESNPLNYPFKRDSFSLILITSGTLKIQLNLITLTLNRNEIIIVRPQVVAHILEISSELSVVSVSFTVDFIIQNAFKKEDFDAFDFFSSSNIPKLKLSNEETDSTISIAKILERNNRFTIEVNPFKEELINSSFRLLLYHFASIFKKVYPNLEADLSRQEDLALRFLNLLNENLKNERTVKFYADVLCITSGYLSKVLKEVFGKTANQLIDEAVILEAKLLLSSPSLSISEIAYELRFSDQSSFGKFFKKHVGFSPKAFRKGAQR</sequence>
<dbReference type="InterPro" id="IPR018060">
    <property type="entry name" value="HTH_AraC"/>
</dbReference>
<dbReference type="Pfam" id="PF12833">
    <property type="entry name" value="HTH_18"/>
    <property type="match status" value="1"/>
</dbReference>
<dbReference type="PANTHER" id="PTHR43280">
    <property type="entry name" value="ARAC-FAMILY TRANSCRIPTIONAL REGULATOR"/>
    <property type="match status" value="1"/>
</dbReference>
<accession>A0A150X815</accession>
<reference evidence="5" key="1">
    <citation type="submission" date="2016-01" db="EMBL/GenBank/DDBJ databases">
        <title>Genome sequencing of Roseivirga ehrenbergii KMM 6017.</title>
        <authorList>
            <person name="Selvaratnam C."/>
            <person name="Thevarajoo S."/>
            <person name="Goh K.M."/>
            <person name="Ee R."/>
            <person name="Chan K.-G."/>
            <person name="Chong C.S."/>
        </authorList>
    </citation>
    <scope>NUCLEOTIDE SEQUENCE [LARGE SCALE GENOMIC DNA]</scope>
    <source>
        <strain evidence="5">KMM 6017</strain>
    </source>
</reference>
<evidence type="ECO:0000313" key="5">
    <source>
        <dbReference type="EMBL" id="KYG74802.1"/>
    </source>
</evidence>
<dbReference type="GO" id="GO:0043565">
    <property type="term" value="F:sequence-specific DNA binding"/>
    <property type="evidence" value="ECO:0007669"/>
    <property type="project" value="InterPro"/>
</dbReference>
<evidence type="ECO:0000313" key="6">
    <source>
        <dbReference type="Proteomes" id="UP000075583"/>
    </source>
</evidence>
<keyword evidence="1" id="KW-0805">Transcription regulation</keyword>